<protein>
    <recommendedName>
        <fullName evidence="4">COP9 signalosome complex subunit 3</fullName>
    </recommendedName>
</protein>
<dbReference type="AlphaFoldDB" id="A0A6A6TNV0"/>
<comment type="subcellular location">
    <subcellularLocation>
        <location evidence="2">Cytoplasm</location>
    </subcellularLocation>
    <subcellularLocation>
        <location evidence="1">Nucleus</location>
    </subcellularLocation>
</comment>
<dbReference type="Proteomes" id="UP000799324">
    <property type="component" value="Unassembled WGS sequence"/>
</dbReference>
<name>A0A6A6TNV0_9PLEO</name>
<dbReference type="PANTHER" id="PTHR10758">
    <property type="entry name" value="26S PROTEASOME NON-ATPASE REGULATORY SUBUNIT 3/COP9 SIGNALOSOME COMPLEX SUBUNIT 3"/>
    <property type="match status" value="1"/>
</dbReference>
<keyword evidence="6" id="KW-0736">Signalosome</keyword>
<accession>A0A6A6TNV0</accession>
<evidence type="ECO:0000256" key="2">
    <source>
        <dbReference type="ARBA" id="ARBA00004496"/>
    </source>
</evidence>
<evidence type="ECO:0000256" key="5">
    <source>
        <dbReference type="ARBA" id="ARBA00022490"/>
    </source>
</evidence>
<evidence type="ECO:0000259" key="8">
    <source>
        <dbReference type="Pfam" id="PF01399"/>
    </source>
</evidence>
<reference evidence="10" key="1">
    <citation type="journal article" date="2020" name="Stud. Mycol.">
        <title>101 Dothideomycetes genomes: a test case for predicting lifestyles and emergence of pathogens.</title>
        <authorList>
            <person name="Haridas S."/>
            <person name="Albert R."/>
            <person name="Binder M."/>
            <person name="Bloem J."/>
            <person name="Labutti K."/>
            <person name="Salamov A."/>
            <person name="Andreopoulos B."/>
            <person name="Baker S."/>
            <person name="Barry K."/>
            <person name="Bills G."/>
            <person name="Bluhm B."/>
            <person name="Cannon C."/>
            <person name="Castanera R."/>
            <person name="Culley D."/>
            <person name="Daum C."/>
            <person name="Ezra D."/>
            <person name="Gonzalez J."/>
            <person name="Henrissat B."/>
            <person name="Kuo A."/>
            <person name="Liang C."/>
            <person name="Lipzen A."/>
            <person name="Lutzoni F."/>
            <person name="Magnuson J."/>
            <person name="Mondo S."/>
            <person name="Nolan M."/>
            <person name="Ohm R."/>
            <person name="Pangilinan J."/>
            <person name="Park H.-J."/>
            <person name="Ramirez L."/>
            <person name="Alfaro M."/>
            <person name="Sun H."/>
            <person name="Tritt A."/>
            <person name="Yoshinaga Y."/>
            <person name="Zwiers L.-H."/>
            <person name="Turgeon B."/>
            <person name="Goodwin S."/>
            <person name="Spatafora J."/>
            <person name="Crous P."/>
            <person name="Grigoriev I."/>
        </authorList>
    </citation>
    <scope>NUCLEOTIDE SEQUENCE</scope>
    <source>
        <strain evidence="10">CBS 122681</strain>
    </source>
</reference>
<dbReference type="Pfam" id="PF22788">
    <property type="entry name" value="COP9_hel_rpt"/>
    <property type="match status" value="1"/>
</dbReference>
<dbReference type="Pfam" id="PF01399">
    <property type="entry name" value="PCI"/>
    <property type="match status" value="1"/>
</dbReference>
<evidence type="ECO:0000259" key="9">
    <source>
        <dbReference type="Pfam" id="PF22788"/>
    </source>
</evidence>
<dbReference type="InterPro" id="IPR055089">
    <property type="entry name" value="COP9_N"/>
</dbReference>
<proteinExistence type="inferred from homology"/>
<feature type="domain" description="COP9 signalosome complex subunit 3 N-terminal helical repeats" evidence="9">
    <location>
        <begin position="35"/>
        <end position="297"/>
    </location>
</feature>
<dbReference type="InterPro" id="IPR000717">
    <property type="entry name" value="PCI_dom"/>
</dbReference>
<evidence type="ECO:0000256" key="3">
    <source>
        <dbReference type="ARBA" id="ARBA00007084"/>
    </source>
</evidence>
<dbReference type="GO" id="GO:0006511">
    <property type="term" value="P:ubiquitin-dependent protein catabolic process"/>
    <property type="evidence" value="ECO:0007669"/>
    <property type="project" value="TreeGrafter"/>
</dbReference>
<dbReference type="InterPro" id="IPR050756">
    <property type="entry name" value="CSN3"/>
</dbReference>
<keyword evidence="7" id="KW-0539">Nucleus</keyword>
<evidence type="ECO:0000256" key="7">
    <source>
        <dbReference type="ARBA" id="ARBA00023242"/>
    </source>
</evidence>
<feature type="domain" description="PCI" evidence="8">
    <location>
        <begin position="341"/>
        <end position="408"/>
    </location>
</feature>
<evidence type="ECO:0000256" key="4">
    <source>
        <dbReference type="ARBA" id="ARBA00014878"/>
    </source>
</evidence>
<dbReference type="GO" id="GO:0005737">
    <property type="term" value="C:cytoplasm"/>
    <property type="evidence" value="ECO:0007669"/>
    <property type="project" value="UniProtKB-SubCell"/>
</dbReference>
<sequence length="504" mass="56009">MSADLLSLLFSFQPDAEELKQKTAYDTQVQQFIRQVSNVSAQHFQKGAETQQDVLELLNPSVNSISYIYALQARISAIADNPRSQKSVPEQLRPGGALWNKIVLFLETADPVQLRYVGSIWARLVLYLEQVARVMGTPALAIAPIRSAMQRLDPTTGTFTTTHLQFIRLCMETRSYAAAKPILDNYIHSLPSTIPLLVKELEYSVPSADHINSGEYIHAKSGHSDKIGASDVQEYYVLGGMAYIGLQEYKKALNFLEHVLIVPSFNIANGLMLEAYKKWVLLSCLVHGSVQAIPRTANGTAIKLIKGAAKAYEALAEAFVQINNLPKLRAQANAGRDTWAEDGNTGLVQQLLDNQYRFYVSRLSRTFSAIPVANISNNLGGTVEDLTQYLETLIASGHLNAQIERTNKPDLGIVLRFYLDPTQGPQAKTEKQQQQALFEQTARTNILAEQVRSADYRLSLTKEYVEHLKRANKKATAAASGEAMDTSWDENMVDLEEEDIMGDL</sequence>
<dbReference type="PANTHER" id="PTHR10758:SF1">
    <property type="entry name" value="COP9 SIGNALOSOME COMPLEX SUBUNIT 3"/>
    <property type="match status" value="1"/>
</dbReference>
<organism evidence="10 11">
    <name type="scientific">Lophiostoma macrostomum CBS 122681</name>
    <dbReference type="NCBI Taxonomy" id="1314788"/>
    <lineage>
        <taxon>Eukaryota</taxon>
        <taxon>Fungi</taxon>
        <taxon>Dikarya</taxon>
        <taxon>Ascomycota</taxon>
        <taxon>Pezizomycotina</taxon>
        <taxon>Dothideomycetes</taxon>
        <taxon>Pleosporomycetidae</taxon>
        <taxon>Pleosporales</taxon>
        <taxon>Lophiostomataceae</taxon>
        <taxon>Lophiostoma</taxon>
    </lineage>
</organism>
<comment type="similarity">
    <text evidence="3">Belongs to the CSN3 family.</text>
</comment>
<gene>
    <name evidence="10" type="ORF">K491DRAFT_586770</name>
</gene>
<dbReference type="EMBL" id="MU004292">
    <property type="protein sequence ID" value="KAF2661735.1"/>
    <property type="molecule type" value="Genomic_DNA"/>
</dbReference>
<keyword evidence="11" id="KW-1185">Reference proteome</keyword>
<keyword evidence="5" id="KW-0963">Cytoplasm</keyword>
<evidence type="ECO:0000313" key="11">
    <source>
        <dbReference type="Proteomes" id="UP000799324"/>
    </source>
</evidence>
<evidence type="ECO:0000256" key="1">
    <source>
        <dbReference type="ARBA" id="ARBA00004123"/>
    </source>
</evidence>
<evidence type="ECO:0000256" key="6">
    <source>
        <dbReference type="ARBA" id="ARBA00022790"/>
    </source>
</evidence>
<dbReference type="GO" id="GO:0008180">
    <property type="term" value="C:COP9 signalosome"/>
    <property type="evidence" value="ECO:0007669"/>
    <property type="project" value="UniProtKB-KW"/>
</dbReference>
<evidence type="ECO:0000313" key="10">
    <source>
        <dbReference type="EMBL" id="KAF2661735.1"/>
    </source>
</evidence>
<dbReference type="OrthoDB" id="29061at2759"/>